<evidence type="ECO:0000259" key="4">
    <source>
        <dbReference type="SMART" id="SM00421"/>
    </source>
</evidence>
<evidence type="ECO:0000313" key="5">
    <source>
        <dbReference type="EMBL" id="MDJ1185835.1"/>
    </source>
</evidence>
<proteinExistence type="predicted"/>
<dbReference type="Proteomes" id="UP001232992">
    <property type="component" value="Unassembled WGS sequence"/>
</dbReference>
<keyword evidence="2 3" id="KW-0802">TPR repeat</keyword>
<dbReference type="SUPFAM" id="SSF46894">
    <property type="entry name" value="C-terminal effector domain of the bipartite response regulators"/>
    <property type="match status" value="1"/>
</dbReference>
<dbReference type="InterPro" id="IPR000792">
    <property type="entry name" value="Tscrpt_reg_LuxR_C"/>
</dbReference>
<protein>
    <submittedName>
        <fullName evidence="5">Tetratricopeptide repeat protein</fullName>
    </submittedName>
</protein>
<dbReference type="SUPFAM" id="SSF48452">
    <property type="entry name" value="TPR-like"/>
    <property type="match status" value="1"/>
</dbReference>
<feature type="repeat" description="TPR" evidence="3">
    <location>
        <begin position="246"/>
        <end position="279"/>
    </location>
</feature>
<dbReference type="Pfam" id="PF13424">
    <property type="entry name" value="TPR_12"/>
    <property type="match status" value="1"/>
</dbReference>
<dbReference type="SMART" id="SM00671">
    <property type="entry name" value="SEL1"/>
    <property type="match status" value="2"/>
</dbReference>
<comment type="caution">
    <text evidence="5">The sequence shown here is derived from an EMBL/GenBank/DDBJ whole genome shotgun (WGS) entry which is preliminary data.</text>
</comment>
<dbReference type="InterPro" id="IPR011990">
    <property type="entry name" value="TPR-like_helical_dom_sf"/>
</dbReference>
<dbReference type="PRINTS" id="PR00038">
    <property type="entry name" value="HTHLUXR"/>
</dbReference>
<dbReference type="InterPro" id="IPR051012">
    <property type="entry name" value="CellSynth/LPSAsmb/PSIAsmb"/>
</dbReference>
<reference evidence="5 6" key="1">
    <citation type="submission" date="2023-01" db="EMBL/GenBank/DDBJ databases">
        <title>Novel diversity within Roseofilum (Cyanobacteria; Desertifilaceae) from marine benthic mats with descriptions of four novel species.</title>
        <authorList>
            <person name="Wang Y."/>
            <person name="Berthold D.E."/>
            <person name="Hu J."/>
            <person name="Lefler F.W."/>
            <person name="Laughinghouse H.D. IV."/>
        </authorList>
    </citation>
    <scope>NUCLEOTIDE SEQUENCE [LARGE SCALE GENOMIC DNA]</scope>
    <source>
        <strain evidence="5 6">BLCC-M143</strain>
    </source>
</reference>
<dbReference type="InterPro" id="IPR036388">
    <property type="entry name" value="WH-like_DNA-bd_sf"/>
</dbReference>
<feature type="domain" description="HTH luxR-type" evidence="4">
    <location>
        <begin position="10"/>
        <end position="67"/>
    </location>
</feature>
<dbReference type="InterPro" id="IPR006597">
    <property type="entry name" value="Sel1-like"/>
</dbReference>
<sequence>MNQQQFQQIYNHLTDRRQDVLNRIVAGETDKQIAEALSIGTATVRKHIERITEAFGLGIATNGQRRSKRSDLVSLVAQFKPELLKSFGNTTPPLLPRMESASILDVLQEIQPIQSIHNRLEPKLQYLQTSGKDSQKNQIGKRLKKTGYDSYMQGDFQGTIFFLEWALKFKASSPALYYNLGSAYEKMGDLDNSYRYYKQAAQSDDRPAHAAISNLARLDILKNNPEKAINAIEEILEQVSDPALVSSLYKNLGWAYFLQEDYEKAERYLRQAIQLNGERAAPYCLLAQVLEAKDNLQEAKLYWQKCLELDSSQVRPVGAPWRSPELDLWQQQARQSLDLVEDDHSEDRSSELVEMALLPH</sequence>
<dbReference type="RefSeq" id="WP_283760471.1">
    <property type="nucleotide sequence ID" value="NZ_JAQOSQ010000053.1"/>
</dbReference>
<keyword evidence="6" id="KW-1185">Reference proteome</keyword>
<evidence type="ECO:0000313" key="6">
    <source>
        <dbReference type="Proteomes" id="UP001232992"/>
    </source>
</evidence>
<evidence type="ECO:0000256" key="3">
    <source>
        <dbReference type="PROSITE-ProRule" id="PRU00339"/>
    </source>
</evidence>
<dbReference type="SMART" id="SM00421">
    <property type="entry name" value="HTH_LUXR"/>
    <property type="match status" value="1"/>
</dbReference>
<dbReference type="InterPro" id="IPR016032">
    <property type="entry name" value="Sig_transdc_resp-reg_C-effctor"/>
</dbReference>
<dbReference type="Pfam" id="PF13181">
    <property type="entry name" value="TPR_8"/>
    <property type="match status" value="2"/>
</dbReference>
<dbReference type="Pfam" id="PF00196">
    <property type="entry name" value="GerE"/>
    <property type="match status" value="1"/>
</dbReference>
<evidence type="ECO:0000256" key="2">
    <source>
        <dbReference type="ARBA" id="ARBA00022803"/>
    </source>
</evidence>
<name>A0ABT7C2Z4_9CYAN</name>
<dbReference type="InterPro" id="IPR019734">
    <property type="entry name" value="TPR_rpt"/>
</dbReference>
<keyword evidence="1" id="KW-0677">Repeat</keyword>
<evidence type="ECO:0000256" key="1">
    <source>
        <dbReference type="ARBA" id="ARBA00022737"/>
    </source>
</evidence>
<dbReference type="SMART" id="SM00028">
    <property type="entry name" value="TPR"/>
    <property type="match status" value="4"/>
</dbReference>
<feature type="repeat" description="TPR" evidence="3">
    <location>
        <begin position="174"/>
        <end position="207"/>
    </location>
</feature>
<accession>A0ABT7C2Z4</accession>
<gene>
    <name evidence="5" type="ORF">PMH09_21885</name>
</gene>
<dbReference type="Gene3D" id="1.10.10.10">
    <property type="entry name" value="Winged helix-like DNA-binding domain superfamily/Winged helix DNA-binding domain"/>
    <property type="match status" value="1"/>
</dbReference>
<dbReference type="PANTHER" id="PTHR45586">
    <property type="entry name" value="TPR REPEAT-CONTAINING PROTEIN PA4667"/>
    <property type="match status" value="1"/>
</dbReference>
<dbReference type="PROSITE" id="PS50005">
    <property type="entry name" value="TPR"/>
    <property type="match status" value="2"/>
</dbReference>
<dbReference type="EMBL" id="JAQOSQ010000053">
    <property type="protein sequence ID" value="MDJ1185835.1"/>
    <property type="molecule type" value="Genomic_DNA"/>
</dbReference>
<organism evidence="5 6">
    <name type="scientific">Roseofilum casamattae BLCC-M143</name>
    <dbReference type="NCBI Taxonomy" id="3022442"/>
    <lineage>
        <taxon>Bacteria</taxon>
        <taxon>Bacillati</taxon>
        <taxon>Cyanobacteriota</taxon>
        <taxon>Cyanophyceae</taxon>
        <taxon>Desertifilales</taxon>
        <taxon>Desertifilaceae</taxon>
        <taxon>Roseofilum</taxon>
        <taxon>Roseofilum casamattae</taxon>
    </lineage>
</organism>
<dbReference type="Gene3D" id="1.25.40.10">
    <property type="entry name" value="Tetratricopeptide repeat domain"/>
    <property type="match status" value="2"/>
</dbReference>
<dbReference type="PANTHER" id="PTHR45586:SF1">
    <property type="entry name" value="LIPOPOLYSACCHARIDE ASSEMBLY PROTEIN B"/>
    <property type="match status" value="1"/>
</dbReference>